<dbReference type="Proteomes" id="UP000276603">
    <property type="component" value="Unassembled WGS sequence"/>
</dbReference>
<gene>
    <name evidence="3" type="ORF">D7Z94_21515</name>
</gene>
<dbReference type="InterPro" id="IPR013320">
    <property type="entry name" value="ConA-like_dom_sf"/>
</dbReference>
<dbReference type="GO" id="GO:0004553">
    <property type="term" value="F:hydrolase activity, hydrolyzing O-glycosyl compounds"/>
    <property type="evidence" value="ECO:0007669"/>
    <property type="project" value="UniProtKB-ARBA"/>
</dbReference>
<dbReference type="InterPro" id="IPR018765">
    <property type="entry name" value="DUF2341"/>
</dbReference>
<dbReference type="EMBL" id="RBCJ01000005">
    <property type="protein sequence ID" value="RKN77822.1"/>
    <property type="molecule type" value="Genomic_DNA"/>
</dbReference>
<reference evidence="3 4" key="1">
    <citation type="submission" date="2018-10" db="EMBL/GenBank/DDBJ databases">
        <title>Ulvibacterium marinum gen. nov., sp. nov., a novel marine bacterium of the family Flavobacteriaceae, isolated from a culture of the green alga Ulva prolifera.</title>
        <authorList>
            <person name="Zhang Z."/>
        </authorList>
    </citation>
    <scope>NUCLEOTIDE SEQUENCE [LARGE SCALE GENOMIC DNA]</scope>
    <source>
        <strain evidence="3 4">CCMM003</strain>
    </source>
</reference>
<dbReference type="RefSeq" id="WP_120713720.1">
    <property type="nucleotide sequence ID" value="NZ_RBCJ01000005.1"/>
</dbReference>
<evidence type="ECO:0000313" key="3">
    <source>
        <dbReference type="EMBL" id="RKN77822.1"/>
    </source>
</evidence>
<dbReference type="SUPFAM" id="SSF49899">
    <property type="entry name" value="Concanavalin A-like lectins/glucanases"/>
    <property type="match status" value="1"/>
</dbReference>
<comment type="caution">
    <text evidence="3">The sequence shown here is derived from an EMBL/GenBank/DDBJ whole genome shotgun (WGS) entry which is preliminary data.</text>
</comment>
<feature type="domain" description="DUF2341" evidence="2">
    <location>
        <begin position="102"/>
        <end position="169"/>
    </location>
</feature>
<evidence type="ECO:0000256" key="1">
    <source>
        <dbReference type="SAM" id="MobiDB-lite"/>
    </source>
</evidence>
<organism evidence="3 4">
    <name type="scientific">Ulvibacterium marinum</name>
    <dbReference type="NCBI Taxonomy" id="2419782"/>
    <lineage>
        <taxon>Bacteria</taxon>
        <taxon>Pseudomonadati</taxon>
        <taxon>Bacteroidota</taxon>
        <taxon>Flavobacteriia</taxon>
        <taxon>Flavobacteriales</taxon>
        <taxon>Flavobacteriaceae</taxon>
        <taxon>Ulvibacterium</taxon>
    </lineage>
</organism>
<name>A0A3B0BXW7_9FLAO</name>
<feature type="region of interest" description="Disordered" evidence="1">
    <location>
        <begin position="377"/>
        <end position="403"/>
    </location>
</feature>
<dbReference type="Gene3D" id="2.60.120.200">
    <property type="match status" value="1"/>
</dbReference>
<accession>A0A3B0BXW7</accession>
<sequence>MKASPTGHALGCLIILFFFVSVFSKTPVIDISPIPFAGNDINVPLESPLYDFPGWNSKQAITISSAMVDGSANLVDFPVLITLDYLNNEIVDGSVNSALSGGGDIRFSSDAAGNNQLAIEVVEFVTSATPANRKCQIWVKIPSLSATSDTTVYIWYGNSGASQPAPNTAGVGSHSVWTAYEAVWHMENDPSAAAPQILDATGNGYDLTSGGAMTGGDVVGGQIGNAIEFDGSNDYFALANNVVINNGTYTISSWVNWTTGNTYNGIIANDNPWSGVWINSENGGRAVFTDGAGQEFSSNGSAPAGTNIKCDFVGTNGDYQYFFAGNSDASGSQAFNYGNLAYIGSEDTNAGFFRGWIDEVRVSTDSKSAAWLKAEHNNQNNPGGFASPGVPGDASGGTGGGTGGYWTQTGSDIHYSNGLVGIGMSTIPSGYHLAVDGKVISEEVRVLLSENWADYVFAEGYDLPTLEEVEKHIQEKGHLINIPSAAEVEAQGIELGDMNRLLLEKIEELTLYIIDLEKRNKRIFELENRLESIEQLLKQ</sequence>
<dbReference type="GO" id="GO:0005975">
    <property type="term" value="P:carbohydrate metabolic process"/>
    <property type="evidence" value="ECO:0007669"/>
    <property type="project" value="UniProtKB-ARBA"/>
</dbReference>
<protein>
    <submittedName>
        <fullName evidence="3">DUF2341 domain-containing protein</fullName>
    </submittedName>
</protein>
<dbReference type="Pfam" id="PF13385">
    <property type="entry name" value="Laminin_G_3"/>
    <property type="match status" value="1"/>
</dbReference>
<feature type="compositionally biased region" description="Gly residues" evidence="1">
    <location>
        <begin position="394"/>
        <end position="403"/>
    </location>
</feature>
<dbReference type="OrthoDB" id="9808753at2"/>
<keyword evidence="4" id="KW-1185">Reference proteome</keyword>
<evidence type="ECO:0000313" key="4">
    <source>
        <dbReference type="Proteomes" id="UP000276603"/>
    </source>
</evidence>
<dbReference type="AlphaFoldDB" id="A0A3B0BXW7"/>
<dbReference type="Pfam" id="PF10102">
    <property type="entry name" value="DUF2341"/>
    <property type="match status" value="1"/>
</dbReference>
<proteinExistence type="predicted"/>
<evidence type="ECO:0000259" key="2">
    <source>
        <dbReference type="Pfam" id="PF10102"/>
    </source>
</evidence>